<name>A0A1R3J0D4_9ROSI</name>
<accession>A0A1R3J0D4</accession>
<sequence length="133" mass="15100">MVRLMTESGSSFGEEMEKRGLPNLQPMTVIRFNSGPTKSDLAFENKENWRQGLWAAWGRAKTGFVFENLETELGTGWLQDSNLFFMISKLVPDEGWNWGRFKTENGGISALKKVAPDEVATWGRWRPKVMAAL</sequence>
<reference evidence="2" key="1">
    <citation type="submission" date="2013-09" db="EMBL/GenBank/DDBJ databases">
        <title>Corchorus olitorius genome sequencing.</title>
        <authorList>
            <person name="Alam M."/>
            <person name="Haque M.S."/>
            <person name="Islam M.S."/>
            <person name="Emdad E.M."/>
            <person name="Islam M.M."/>
            <person name="Ahmed B."/>
            <person name="Halim A."/>
            <person name="Hossen Q.M.M."/>
            <person name="Hossain M.Z."/>
            <person name="Ahmed R."/>
            <person name="Khan M.M."/>
            <person name="Islam R."/>
            <person name="Rashid M.M."/>
            <person name="Khan S.A."/>
            <person name="Rahman M.S."/>
            <person name="Alam M."/>
            <person name="Yahiya A.S."/>
            <person name="Khan M.S."/>
            <person name="Azam M.S."/>
            <person name="Haque T."/>
            <person name="Lashkar M.Z.H."/>
            <person name="Akhand A.I."/>
            <person name="Morshed G."/>
            <person name="Roy S."/>
            <person name="Uddin K.S."/>
            <person name="Rabeya T."/>
            <person name="Hossain A.S."/>
            <person name="Chowdhury A."/>
            <person name="Snigdha A.R."/>
            <person name="Mortoza M.S."/>
            <person name="Matin S.A."/>
            <person name="Hoque S.M.E."/>
            <person name="Islam M.K."/>
            <person name="Roy D.K."/>
            <person name="Haider R."/>
            <person name="Moosa M.M."/>
            <person name="Elias S.M."/>
            <person name="Hasan A.M."/>
            <person name="Jahan S."/>
            <person name="Shafiuddin M."/>
            <person name="Mahmood N."/>
            <person name="Shommy N.S."/>
        </authorList>
    </citation>
    <scope>NUCLEOTIDE SEQUENCE [LARGE SCALE GENOMIC DNA]</scope>
    <source>
        <strain evidence="2">cv. O-4</strain>
    </source>
</reference>
<dbReference type="Proteomes" id="UP000187203">
    <property type="component" value="Unassembled WGS sequence"/>
</dbReference>
<dbReference type="EMBL" id="AWUE01017117">
    <property type="protein sequence ID" value="OMO88288.1"/>
    <property type="molecule type" value="Genomic_DNA"/>
</dbReference>
<gene>
    <name evidence="1" type="ORF">COLO4_20324</name>
</gene>
<evidence type="ECO:0000313" key="2">
    <source>
        <dbReference type="Proteomes" id="UP000187203"/>
    </source>
</evidence>
<dbReference type="AlphaFoldDB" id="A0A1R3J0D4"/>
<protein>
    <submittedName>
        <fullName evidence="1">Uncharacterized protein</fullName>
    </submittedName>
</protein>
<proteinExistence type="predicted"/>
<evidence type="ECO:0000313" key="1">
    <source>
        <dbReference type="EMBL" id="OMO88288.1"/>
    </source>
</evidence>
<keyword evidence="2" id="KW-1185">Reference proteome</keyword>
<organism evidence="1 2">
    <name type="scientific">Corchorus olitorius</name>
    <dbReference type="NCBI Taxonomy" id="93759"/>
    <lineage>
        <taxon>Eukaryota</taxon>
        <taxon>Viridiplantae</taxon>
        <taxon>Streptophyta</taxon>
        <taxon>Embryophyta</taxon>
        <taxon>Tracheophyta</taxon>
        <taxon>Spermatophyta</taxon>
        <taxon>Magnoliopsida</taxon>
        <taxon>eudicotyledons</taxon>
        <taxon>Gunneridae</taxon>
        <taxon>Pentapetalae</taxon>
        <taxon>rosids</taxon>
        <taxon>malvids</taxon>
        <taxon>Malvales</taxon>
        <taxon>Malvaceae</taxon>
        <taxon>Grewioideae</taxon>
        <taxon>Apeibeae</taxon>
        <taxon>Corchorus</taxon>
    </lineage>
</organism>
<comment type="caution">
    <text evidence="1">The sequence shown here is derived from an EMBL/GenBank/DDBJ whole genome shotgun (WGS) entry which is preliminary data.</text>
</comment>